<dbReference type="Proteomes" id="UP000054721">
    <property type="component" value="Unassembled WGS sequence"/>
</dbReference>
<protein>
    <submittedName>
        <fullName evidence="1">Uncharacterized protein</fullName>
    </submittedName>
</protein>
<keyword evidence="2" id="KW-1185">Reference proteome</keyword>
<organism evidence="1 2">
    <name type="scientific">Trichinella nativa</name>
    <dbReference type="NCBI Taxonomy" id="6335"/>
    <lineage>
        <taxon>Eukaryota</taxon>
        <taxon>Metazoa</taxon>
        <taxon>Ecdysozoa</taxon>
        <taxon>Nematoda</taxon>
        <taxon>Enoplea</taxon>
        <taxon>Dorylaimia</taxon>
        <taxon>Trichinellida</taxon>
        <taxon>Trichinellidae</taxon>
        <taxon>Trichinella</taxon>
    </lineage>
</organism>
<gene>
    <name evidence="1" type="ORF">T02_3595</name>
</gene>
<comment type="caution">
    <text evidence="1">The sequence shown here is derived from an EMBL/GenBank/DDBJ whole genome shotgun (WGS) entry which is preliminary data.</text>
</comment>
<proteinExistence type="predicted"/>
<dbReference type="EMBL" id="JYDW01000061">
    <property type="protein sequence ID" value="KRZ58226.1"/>
    <property type="molecule type" value="Genomic_DNA"/>
</dbReference>
<evidence type="ECO:0000313" key="2">
    <source>
        <dbReference type="Proteomes" id="UP000054721"/>
    </source>
</evidence>
<sequence>MKVTLLNTEHFLFLQCLIKLINNDHYFVSVFSNSRKKVKPHPSFACNIFGDLSSNQCFDFSIDHTDYI</sequence>
<name>A0A0V1LGA7_9BILA</name>
<evidence type="ECO:0000313" key="1">
    <source>
        <dbReference type="EMBL" id="KRZ58226.1"/>
    </source>
</evidence>
<accession>A0A0V1LGA7</accession>
<dbReference type="AlphaFoldDB" id="A0A0V1LGA7"/>
<reference evidence="1 2" key="1">
    <citation type="submission" date="2015-05" db="EMBL/GenBank/DDBJ databases">
        <title>Evolution of Trichinella species and genotypes.</title>
        <authorList>
            <person name="Korhonen P.K."/>
            <person name="Edoardo P."/>
            <person name="Giuseppe L.R."/>
            <person name="Gasser R.B."/>
        </authorList>
    </citation>
    <scope>NUCLEOTIDE SEQUENCE [LARGE SCALE GENOMIC DNA]</scope>
    <source>
        <strain evidence="1">ISS10</strain>
    </source>
</reference>